<proteinExistence type="predicted"/>
<dbReference type="GO" id="GO:0005795">
    <property type="term" value="C:Golgi stack"/>
    <property type="evidence" value="ECO:0007669"/>
    <property type="project" value="TreeGrafter"/>
</dbReference>
<accession>A0AAV4APJ3</accession>
<gene>
    <name evidence="6" type="ORF">PoB_003578000</name>
</gene>
<evidence type="ECO:0000256" key="2">
    <source>
        <dbReference type="ARBA" id="ARBA00022676"/>
    </source>
</evidence>
<dbReference type="GO" id="GO:0006487">
    <property type="term" value="P:protein N-linked glycosylation"/>
    <property type="evidence" value="ECO:0007669"/>
    <property type="project" value="TreeGrafter"/>
</dbReference>
<feature type="domain" description="MGAT4 conserved region" evidence="4">
    <location>
        <begin position="124"/>
        <end position="399"/>
    </location>
</feature>
<keyword evidence="3" id="KW-0808">Transferase</keyword>
<dbReference type="AlphaFoldDB" id="A0AAV4APJ3"/>
<evidence type="ECO:0000256" key="3">
    <source>
        <dbReference type="ARBA" id="ARBA00022679"/>
    </source>
</evidence>
<feature type="domain" description="MGAT4 A/B/C C-terminal" evidence="5">
    <location>
        <begin position="414"/>
        <end position="556"/>
    </location>
</feature>
<evidence type="ECO:0000259" key="4">
    <source>
        <dbReference type="Pfam" id="PF04666"/>
    </source>
</evidence>
<reference evidence="6 7" key="1">
    <citation type="journal article" date="2021" name="Elife">
        <title>Chloroplast acquisition without the gene transfer in kleptoplastic sea slugs, Plakobranchus ocellatus.</title>
        <authorList>
            <person name="Maeda T."/>
            <person name="Takahashi S."/>
            <person name="Yoshida T."/>
            <person name="Shimamura S."/>
            <person name="Takaki Y."/>
            <person name="Nagai Y."/>
            <person name="Toyoda A."/>
            <person name="Suzuki Y."/>
            <person name="Arimoto A."/>
            <person name="Ishii H."/>
            <person name="Satoh N."/>
            <person name="Nishiyama T."/>
            <person name="Hasebe M."/>
            <person name="Maruyama T."/>
            <person name="Minagawa J."/>
            <person name="Obokata J."/>
            <person name="Shigenobu S."/>
        </authorList>
    </citation>
    <scope>NUCLEOTIDE SEQUENCE [LARGE SCALE GENOMIC DNA]</scope>
</reference>
<sequence>MRVRRKTFVGGALLLGCVTLLLLLSSPRTQNVQEEESEDPLLEQRLLDLQTRLHEAELLSKRREDELYALLSRLGPANGAAAAQGRKVATLAQGEAPAGNSTRSLTDYSAALQDIQRSVGGLQLPGIHSYLPHLTGHPEYLRPAVHLSKGRKGVSIAIGVPTIKREKSSYLVQTLSSLIQSLTAQESDDCLIVVFIAEPWDLKYADSVITLLKTNFPQSLDSGLLEVIVPPAGFYPNLDNLKETFGDTKERVKWRTKQNLDYAFLMLHSRPRAMYYVQMEDDVIAKPGYLTIMITFAKQQKEEWIMLEFSTLGFIGKMFKSSDVPTVVEFFLMFHADKPIDWLLDHLLWVKVCNPEKDAKHCQRMIQAVRRRFKPSLFQHIGTESSLKGKVQKLKDRDFGKAGLYRAHVNPAVQLASSLKTYLKYTLPKAYTGETFFWASSPNKGDIIDFKFTPPINIEKYLFRSGNTDHPGDVFRNTTLEIQPAKNVSVARAKALSVQSGVYTAELADTSPGFIAIGRFNDHGLAQGEIIEELNPIKVLRIHVHQAANAWVILSEIMIQEAKSRR</sequence>
<keyword evidence="7" id="KW-1185">Reference proteome</keyword>
<dbReference type="GO" id="GO:0005783">
    <property type="term" value="C:endoplasmic reticulum"/>
    <property type="evidence" value="ECO:0007669"/>
    <property type="project" value="TreeGrafter"/>
</dbReference>
<dbReference type="Pfam" id="PF04666">
    <property type="entry name" value="MGAT4_cons"/>
    <property type="match status" value="1"/>
</dbReference>
<organism evidence="6 7">
    <name type="scientific">Plakobranchus ocellatus</name>
    <dbReference type="NCBI Taxonomy" id="259542"/>
    <lineage>
        <taxon>Eukaryota</taxon>
        <taxon>Metazoa</taxon>
        <taxon>Spiralia</taxon>
        <taxon>Lophotrochozoa</taxon>
        <taxon>Mollusca</taxon>
        <taxon>Gastropoda</taxon>
        <taxon>Heterobranchia</taxon>
        <taxon>Euthyneura</taxon>
        <taxon>Panpulmonata</taxon>
        <taxon>Sacoglossa</taxon>
        <taxon>Placobranchoidea</taxon>
        <taxon>Plakobranchidae</taxon>
        <taxon>Plakobranchus</taxon>
    </lineage>
</organism>
<evidence type="ECO:0000313" key="7">
    <source>
        <dbReference type="Proteomes" id="UP000735302"/>
    </source>
</evidence>
<dbReference type="GO" id="GO:0005793">
    <property type="term" value="C:endoplasmic reticulum-Golgi intermediate compartment"/>
    <property type="evidence" value="ECO:0007669"/>
    <property type="project" value="TreeGrafter"/>
</dbReference>
<dbReference type="PANTHER" id="PTHR12062">
    <property type="entry name" value="N-ACETYLGLUCOSAMINYLTRANSFERASE VI"/>
    <property type="match status" value="1"/>
</dbReference>
<evidence type="ECO:0000313" key="6">
    <source>
        <dbReference type="EMBL" id="GFO09275.1"/>
    </source>
</evidence>
<dbReference type="PROSITE" id="PS51257">
    <property type="entry name" value="PROKAR_LIPOPROTEIN"/>
    <property type="match status" value="1"/>
</dbReference>
<comment type="pathway">
    <text evidence="1">Protein modification; protein glycosylation.</text>
</comment>
<protein>
    <submittedName>
        <fullName evidence="6">Alpha-1,3-mannosyl-glycoprotein 4-beta-n-acetylglucosaminyltransferase b</fullName>
    </submittedName>
</protein>
<dbReference type="Proteomes" id="UP000735302">
    <property type="component" value="Unassembled WGS sequence"/>
</dbReference>
<evidence type="ECO:0000256" key="1">
    <source>
        <dbReference type="ARBA" id="ARBA00004922"/>
    </source>
</evidence>
<evidence type="ECO:0000259" key="5">
    <source>
        <dbReference type="Pfam" id="PF23524"/>
    </source>
</evidence>
<dbReference type="GO" id="GO:0008375">
    <property type="term" value="F:acetylglucosaminyltransferase activity"/>
    <property type="evidence" value="ECO:0007669"/>
    <property type="project" value="TreeGrafter"/>
</dbReference>
<dbReference type="EMBL" id="BLXT01004061">
    <property type="protein sequence ID" value="GFO09275.1"/>
    <property type="molecule type" value="Genomic_DNA"/>
</dbReference>
<keyword evidence="2" id="KW-0328">Glycosyltransferase</keyword>
<dbReference type="Pfam" id="PF23524">
    <property type="entry name" value="MGAT4A_C"/>
    <property type="match status" value="1"/>
</dbReference>
<dbReference type="InterPro" id="IPR006759">
    <property type="entry name" value="Glyco_transf_54"/>
</dbReference>
<comment type="caution">
    <text evidence="6">The sequence shown here is derived from an EMBL/GenBank/DDBJ whole genome shotgun (WGS) entry which is preliminary data.</text>
</comment>
<dbReference type="PANTHER" id="PTHR12062:SF9">
    <property type="entry name" value="ALPHA-1,3-MANNOSYL-GLYCOPROTEIN 4-BETA-N-ACETYLGLUCOSAMINYLTRANSFERASE A, ISOFORM A"/>
    <property type="match status" value="1"/>
</dbReference>
<name>A0AAV4APJ3_9GAST</name>
<dbReference type="InterPro" id="IPR056576">
    <property type="entry name" value="MGAT4_A/B/C_C"/>
</dbReference>
<dbReference type="InterPro" id="IPR057279">
    <property type="entry name" value="MGAT4"/>
</dbReference>